<dbReference type="PANTHER" id="PTHR42336">
    <property type="entry name" value="THIOREDOXIN DOMAIN-CONTAINING PROTEIN-RELATED"/>
    <property type="match status" value="1"/>
</dbReference>
<reference evidence="2 3" key="2">
    <citation type="journal article" date="2013" name="IMA Fungus">
        <title>IMA Genome-F 1: Ceratocystis fimbriata: Draft nuclear genome sequence for the plant pathogen, Ceratocystis fimbriata.</title>
        <authorList>
            <person name="Wilken P.M."/>
            <person name="Steenkamp E.T."/>
            <person name="Wingfield M.J."/>
            <person name="de Beer Z.W."/>
            <person name="Wingfield B.D."/>
        </authorList>
    </citation>
    <scope>NUCLEOTIDE SEQUENCE [LARGE SCALE GENOMIC DNA]</scope>
    <source>
        <strain evidence="2 3">CBS 114723</strain>
    </source>
</reference>
<sequence length="309" mass="32911">MFSSLATKIALRKAGLPAALPNLDPDPKPRRSKTALASSRENDDGGDGPAAGWPAWMSIKALPLAVQPWFTPAPPPVPIAAPPEIGHLAPRDRDRKLLLGDGRNVLVVFLRCVGCAFAQQTFLQLRDISQRAGRDLNCIAISHSSSVATAKWLSLLGGAGSVQVIIDEERLVYAAWGLGLASVWHMFNPTTQAEGWRQKDGWLGQKVASSITRPGLGGKGKSLYEAEEEEKANARNREASGRGRDTRGRTETTGIPADDEGGPSSAMGNKWQTAGAWAVNGRGVVIWGGQAKSADDTLNLYDGCRSLGL</sequence>
<keyword evidence="3" id="KW-1185">Reference proteome</keyword>
<dbReference type="AlphaFoldDB" id="A0A2C5X9F5"/>
<feature type="region of interest" description="Disordered" evidence="1">
    <location>
        <begin position="213"/>
        <end position="266"/>
    </location>
</feature>
<dbReference type="PANTHER" id="PTHR42336:SF1">
    <property type="entry name" value="ALKYL HYDROPEROXIDE REDUCTASE SUBUNIT C_ THIOL SPECIFIC ANTIOXIDANT DOMAIN-CONTAINING PROTEIN"/>
    <property type="match status" value="1"/>
</dbReference>
<proteinExistence type="predicted"/>
<feature type="compositionally biased region" description="Basic and acidic residues" evidence="1">
    <location>
        <begin position="231"/>
        <end position="250"/>
    </location>
</feature>
<reference evidence="2 3" key="1">
    <citation type="journal article" date="2013" name="Fungal Biol.">
        <title>Analysis of microsatellite markers in the genome of the plant pathogen Ceratocystis fimbriata.</title>
        <authorList>
            <person name="Simpson M.C."/>
            <person name="Wilken P.M."/>
            <person name="Coetzee M.P."/>
            <person name="Wingfield M.J."/>
            <person name="Wingfield B.D."/>
        </authorList>
    </citation>
    <scope>NUCLEOTIDE SEQUENCE [LARGE SCALE GENOMIC DNA]</scope>
    <source>
        <strain evidence="2 3">CBS 114723</strain>
    </source>
</reference>
<dbReference type="EMBL" id="APWK03000032">
    <property type="protein sequence ID" value="PHH54113.1"/>
    <property type="molecule type" value="Genomic_DNA"/>
</dbReference>
<comment type="caution">
    <text evidence="2">The sequence shown here is derived from an EMBL/GenBank/DDBJ whole genome shotgun (WGS) entry which is preliminary data.</text>
</comment>
<dbReference type="OrthoDB" id="40334at2759"/>
<protein>
    <recommendedName>
        <fullName evidence="4">Alkyl hydroperoxide reductase subunit C/ Thiol specific antioxidant domain-containing protein</fullName>
    </recommendedName>
</protein>
<accession>A0A2C5X9F5</accession>
<organism evidence="2 3">
    <name type="scientific">Ceratocystis fimbriata CBS 114723</name>
    <dbReference type="NCBI Taxonomy" id="1035309"/>
    <lineage>
        <taxon>Eukaryota</taxon>
        <taxon>Fungi</taxon>
        <taxon>Dikarya</taxon>
        <taxon>Ascomycota</taxon>
        <taxon>Pezizomycotina</taxon>
        <taxon>Sordariomycetes</taxon>
        <taxon>Hypocreomycetidae</taxon>
        <taxon>Microascales</taxon>
        <taxon>Ceratocystidaceae</taxon>
        <taxon>Ceratocystis</taxon>
    </lineage>
</organism>
<gene>
    <name evidence="2" type="ORF">CFIMG_008029RA00001</name>
</gene>
<dbReference type="Proteomes" id="UP000222788">
    <property type="component" value="Unassembled WGS sequence"/>
</dbReference>
<evidence type="ECO:0000313" key="2">
    <source>
        <dbReference type="EMBL" id="PHH54113.1"/>
    </source>
</evidence>
<evidence type="ECO:0000256" key="1">
    <source>
        <dbReference type="SAM" id="MobiDB-lite"/>
    </source>
</evidence>
<evidence type="ECO:0000313" key="3">
    <source>
        <dbReference type="Proteomes" id="UP000222788"/>
    </source>
</evidence>
<feature type="region of interest" description="Disordered" evidence="1">
    <location>
        <begin position="18"/>
        <end position="50"/>
    </location>
</feature>
<name>A0A2C5X9F5_9PEZI</name>
<evidence type="ECO:0008006" key="4">
    <source>
        <dbReference type="Google" id="ProtNLM"/>
    </source>
</evidence>